<feature type="region of interest" description="Disordered" evidence="1">
    <location>
        <begin position="71"/>
        <end position="161"/>
    </location>
</feature>
<dbReference type="EMBL" id="JBHSXM010000001">
    <property type="protein sequence ID" value="MFC6835537.1"/>
    <property type="molecule type" value="Genomic_DNA"/>
</dbReference>
<keyword evidence="5" id="KW-1185">Reference proteome</keyword>
<sequence>MNRPRLVSMLTFVFAGLAAFLVLAGLAFEPLLLLIAAPFAVVAYLMWYQSSGRLVERLYTRVERRARVDGEWTPREEWERRGRVGGPGAGAGGRARRGPRTNGTGRRRRQNPSGSTGPTRREASRILGVSPDADEQTVRDAYREKVKATHPDTAEGSEEAFKRVSAAYDRLSE</sequence>
<evidence type="ECO:0000313" key="5">
    <source>
        <dbReference type="Proteomes" id="UP001596406"/>
    </source>
</evidence>
<proteinExistence type="predicted"/>
<evidence type="ECO:0000313" key="4">
    <source>
        <dbReference type="EMBL" id="MFC6835537.1"/>
    </source>
</evidence>
<dbReference type="Proteomes" id="UP001596406">
    <property type="component" value="Unassembled WGS sequence"/>
</dbReference>
<dbReference type="InterPro" id="IPR001623">
    <property type="entry name" value="DnaJ_domain"/>
</dbReference>
<dbReference type="RefSeq" id="WP_304447235.1">
    <property type="nucleotide sequence ID" value="NZ_JARRAH010000001.1"/>
</dbReference>
<feature type="transmembrane region" description="Helical" evidence="2">
    <location>
        <begin position="7"/>
        <end position="25"/>
    </location>
</feature>
<feature type="domain" description="J" evidence="3">
    <location>
        <begin position="122"/>
        <end position="173"/>
    </location>
</feature>
<dbReference type="AlphaFoldDB" id="A0ABD5U4S4"/>
<dbReference type="InterPro" id="IPR036869">
    <property type="entry name" value="J_dom_sf"/>
</dbReference>
<feature type="transmembrane region" description="Helical" evidence="2">
    <location>
        <begin position="31"/>
        <end position="48"/>
    </location>
</feature>
<dbReference type="SUPFAM" id="SSF46565">
    <property type="entry name" value="Chaperone J-domain"/>
    <property type="match status" value="1"/>
</dbReference>
<dbReference type="PROSITE" id="PS50076">
    <property type="entry name" value="DNAJ_2"/>
    <property type="match status" value="1"/>
</dbReference>
<feature type="compositionally biased region" description="Basic residues" evidence="1">
    <location>
        <begin position="94"/>
        <end position="110"/>
    </location>
</feature>
<feature type="compositionally biased region" description="Basic and acidic residues" evidence="1">
    <location>
        <begin position="136"/>
        <end position="153"/>
    </location>
</feature>
<organism evidence="4 5">
    <name type="scientific">Halomarina ordinaria</name>
    <dbReference type="NCBI Taxonomy" id="3033939"/>
    <lineage>
        <taxon>Archaea</taxon>
        <taxon>Methanobacteriati</taxon>
        <taxon>Methanobacteriota</taxon>
        <taxon>Stenosarchaea group</taxon>
        <taxon>Halobacteria</taxon>
        <taxon>Halobacteriales</taxon>
        <taxon>Natronomonadaceae</taxon>
        <taxon>Halomarina</taxon>
    </lineage>
</organism>
<accession>A0ABD5U4S4</accession>
<dbReference type="CDD" id="cd06257">
    <property type="entry name" value="DnaJ"/>
    <property type="match status" value="1"/>
</dbReference>
<keyword evidence="2" id="KW-0812">Transmembrane</keyword>
<evidence type="ECO:0000259" key="3">
    <source>
        <dbReference type="PROSITE" id="PS50076"/>
    </source>
</evidence>
<dbReference type="SMART" id="SM00271">
    <property type="entry name" value="DnaJ"/>
    <property type="match status" value="1"/>
</dbReference>
<dbReference type="Pfam" id="PF00226">
    <property type="entry name" value="DnaJ"/>
    <property type="match status" value="1"/>
</dbReference>
<gene>
    <name evidence="4" type="ORF">ACFQHK_03330</name>
</gene>
<name>A0ABD5U4S4_9EURY</name>
<keyword evidence="2" id="KW-0472">Membrane</keyword>
<reference evidence="4 5" key="1">
    <citation type="journal article" date="2019" name="Int. J. Syst. Evol. Microbiol.">
        <title>The Global Catalogue of Microorganisms (GCM) 10K type strain sequencing project: providing services to taxonomists for standard genome sequencing and annotation.</title>
        <authorList>
            <consortium name="The Broad Institute Genomics Platform"/>
            <consortium name="The Broad Institute Genome Sequencing Center for Infectious Disease"/>
            <person name="Wu L."/>
            <person name="Ma J."/>
        </authorList>
    </citation>
    <scope>NUCLEOTIDE SEQUENCE [LARGE SCALE GENOMIC DNA]</scope>
    <source>
        <strain evidence="4 5">PSRA2</strain>
    </source>
</reference>
<dbReference type="PRINTS" id="PR00625">
    <property type="entry name" value="JDOMAIN"/>
</dbReference>
<keyword evidence="2" id="KW-1133">Transmembrane helix</keyword>
<evidence type="ECO:0000256" key="2">
    <source>
        <dbReference type="SAM" id="Phobius"/>
    </source>
</evidence>
<comment type="caution">
    <text evidence="4">The sequence shown here is derived from an EMBL/GenBank/DDBJ whole genome shotgun (WGS) entry which is preliminary data.</text>
</comment>
<protein>
    <submittedName>
        <fullName evidence="4">J domain-containing protein</fullName>
    </submittedName>
</protein>
<feature type="compositionally biased region" description="Basic and acidic residues" evidence="1">
    <location>
        <begin position="71"/>
        <end position="82"/>
    </location>
</feature>
<dbReference type="Gene3D" id="1.10.287.110">
    <property type="entry name" value="DnaJ domain"/>
    <property type="match status" value="1"/>
</dbReference>
<evidence type="ECO:0000256" key="1">
    <source>
        <dbReference type="SAM" id="MobiDB-lite"/>
    </source>
</evidence>
<feature type="compositionally biased region" description="Gly residues" evidence="1">
    <location>
        <begin position="84"/>
        <end position="93"/>
    </location>
</feature>